<dbReference type="Proteomes" id="UP000035350">
    <property type="component" value="Unassembled WGS sequence"/>
</dbReference>
<dbReference type="PATRIC" id="fig|1396.433.peg.2213"/>
<dbReference type="GO" id="GO:0006629">
    <property type="term" value="P:lipid metabolic process"/>
    <property type="evidence" value="ECO:0007669"/>
    <property type="project" value="InterPro"/>
</dbReference>
<dbReference type="EMBL" id="LCYN01000004">
    <property type="protein sequence ID" value="KKZ98752.1"/>
    <property type="molecule type" value="Genomic_DNA"/>
</dbReference>
<accession>A0A0G8CG59</accession>
<dbReference type="InterPro" id="IPR003386">
    <property type="entry name" value="LACT/PDAT_acylTrfase"/>
</dbReference>
<proteinExistence type="predicted"/>
<dbReference type="AlphaFoldDB" id="A0A0G8CG59"/>
<sequence>MPQENEHVKPNKQIIIIPGIMGSKLKEQQLTIWIPHIKSTFSREFNLHEKLKLKQKKNHFDASTGILGPFYGRLKSVLQDYAKHVDEFFYDWRLGNQYHLERLKKLIKTDVDEVIIVAHSMGGLIAKACLNEFASEGLNQKISKVITMGTPWAGAPTAYKALKHGAGIPTDWFPVMMSAEKTKDLARTFESVYQLLPNINYYQEYDEECKLAFTEYNGKSIKSWEDIYSDIYKPLLKDKDFDFVEGFNHFQNLIKGDMNVEHHEIIGYGKGTYCSFKRDKKEKTKAIFGDGDGTVPLTSAKSESSIKYYVDRGHQFLPNDSVVLDIVKCIVHGEDPKQTDDFLVYKKFLDDYTSDFNAKVIKVACPVLVTLSDENNDILYGSTERFLNEEDLIGEHLEREDIDITYLDDTMYILLPYKNDQELKQKKLDKIQIEAYDEGATSITIEEYKDGKITEINSFDSFIIDQNKTAEFTIPVDSSESRLVIKENETVDIRKPKNVKKVNVDELKLPETKISIQSDKQRKINDKMYTYVVGGEVLLSVNNILEGTYPVTDTYYSINDGKFNLIFTNDLVKLKLNEGKNVLNVFSTDSAGNAEATKTYTLYYVKNVIPKIVMRFYPKSYKLEYEQINQEMYKDLKLNPPKVSFSVEPKDGMTESLQMVSYREIERNIKIEYANIFNDKEILESKIDEKLMLSILGAQGTEEDLNKILKDIGIREPFDVRITKKDEKGTPKTIQTKYIRKAKEIIINHEIFFIEIVRDSSHAVSFQNLSEDIKIDEINQHVFKFKVLDENVEIKNLTIQSEINMIFKNGEKVTIPLVNHFDTKDDNYHVLLNVKDLKKHLNHFWNKDALSKIDLIIEEIVKGKNKLLRVQPITIR</sequence>
<evidence type="ECO:0000313" key="1">
    <source>
        <dbReference type="EMBL" id="KKZ98752.1"/>
    </source>
</evidence>
<comment type="caution">
    <text evidence="1">The sequence shown here is derived from an EMBL/GenBank/DDBJ whole genome shotgun (WGS) entry which is preliminary data.</text>
</comment>
<dbReference type="Gene3D" id="3.40.50.1820">
    <property type="entry name" value="alpha/beta hydrolase"/>
    <property type="match status" value="1"/>
</dbReference>
<dbReference type="SUPFAM" id="SSF53474">
    <property type="entry name" value="alpha/beta-Hydrolases"/>
    <property type="match status" value="1"/>
</dbReference>
<reference evidence="1 2" key="1">
    <citation type="journal article" date="2015" name="Genome Announc.">
        <title>Next-Generation Whole-Genome Sequencing of Eight Strains of Bacillus cereus, Isolated from Food.</title>
        <authorList>
            <person name="Krawczyk A.O."/>
            <person name="de Jong A."/>
            <person name="Eijlander R.T."/>
            <person name="Berendsen E.M."/>
            <person name="Holsappel S."/>
            <person name="Wells-Bennik M.H."/>
            <person name="Kuipers O.P."/>
        </authorList>
    </citation>
    <scope>NUCLEOTIDE SEQUENCE [LARGE SCALE GENOMIC DNA]</scope>
    <source>
        <strain evidence="1 2">B4147</strain>
    </source>
</reference>
<reference evidence="2" key="2">
    <citation type="submission" date="2015-04" db="EMBL/GenBank/DDBJ databases">
        <title>Draft Genome Sequences of Eight Spore-Forming Food Isolates of Bacillus cereus Genome sequencing.</title>
        <authorList>
            <person name="Krawcyk A.O."/>
            <person name="de Jong A."/>
            <person name="Eijlander R.T."/>
            <person name="Berendsen E.M."/>
            <person name="Holsappel S."/>
            <person name="Wells-Bennik M."/>
            <person name="Kuipers O.P."/>
        </authorList>
    </citation>
    <scope>NUCLEOTIDE SEQUENCE [LARGE SCALE GENOMIC DNA]</scope>
    <source>
        <strain evidence="2">B4147</strain>
    </source>
</reference>
<dbReference type="InterPro" id="IPR029058">
    <property type="entry name" value="AB_hydrolase_fold"/>
</dbReference>
<gene>
    <name evidence="1" type="ORF">B4147_3335</name>
</gene>
<dbReference type="Pfam" id="PF02450">
    <property type="entry name" value="LCAT"/>
    <property type="match status" value="1"/>
</dbReference>
<dbReference type="PANTHER" id="PTHR11440">
    <property type="entry name" value="LECITHIN-CHOLESTEROL ACYLTRANSFERASE-RELATED"/>
    <property type="match status" value="1"/>
</dbReference>
<evidence type="ECO:0000313" key="2">
    <source>
        <dbReference type="Proteomes" id="UP000035350"/>
    </source>
</evidence>
<dbReference type="RefSeq" id="WP_046957646.1">
    <property type="nucleotide sequence ID" value="NZ_LCYN01000004.1"/>
</dbReference>
<dbReference type="GO" id="GO:0008374">
    <property type="term" value="F:O-acyltransferase activity"/>
    <property type="evidence" value="ECO:0007669"/>
    <property type="project" value="InterPro"/>
</dbReference>
<organism evidence="1 2">
    <name type="scientific">Bacillus wiedmannii</name>
    <dbReference type="NCBI Taxonomy" id="1890302"/>
    <lineage>
        <taxon>Bacteria</taxon>
        <taxon>Bacillati</taxon>
        <taxon>Bacillota</taxon>
        <taxon>Bacilli</taxon>
        <taxon>Bacillales</taxon>
        <taxon>Bacillaceae</taxon>
        <taxon>Bacillus</taxon>
        <taxon>Bacillus cereus group</taxon>
    </lineage>
</organism>
<protein>
    <submittedName>
        <fullName evidence="1">Uncharacterized protein</fullName>
    </submittedName>
</protein>
<name>A0A0G8CG59_9BACI</name>